<sequence>MISTHIKSLICTTLLGIGVLWFSSYHENTKRYNIHYNTATVTGLGQCNENKCSFTYKTSTGEVRNGLSRDPVSIGQLVYQECWEEKARGSRCYVEYEPSM</sequence>
<proteinExistence type="predicted"/>
<name>A0AAU7PGX9_9CAUD</name>
<organism evidence="1">
    <name type="scientific">Escherichia phage fEgEco12</name>
    <dbReference type="NCBI Taxonomy" id="3158837"/>
    <lineage>
        <taxon>Viruses</taxon>
        <taxon>Duplodnaviria</taxon>
        <taxon>Heunggongvirae</taxon>
        <taxon>Uroviricota</taxon>
        <taxon>Caudoviricetes</taxon>
    </lineage>
</organism>
<accession>A0AAU7PGX9</accession>
<evidence type="ECO:0008006" key="2">
    <source>
        <dbReference type="Google" id="ProtNLM"/>
    </source>
</evidence>
<evidence type="ECO:0000313" key="1">
    <source>
        <dbReference type="EMBL" id="XBS49303.1"/>
    </source>
</evidence>
<protein>
    <recommendedName>
        <fullName evidence="2">Secreted protein</fullName>
    </recommendedName>
</protein>
<reference evidence="1" key="1">
    <citation type="submission" date="2024-05" db="EMBL/GenBank/DDBJ databases">
        <authorList>
            <person name="Badawy S."/>
            <person name="Skurnik M."/>
        </authorList>
    </citation>
    <scope>NUCLEOTIDE SEQUENCE</scope>
</reference>
<dbReference type="EMBL" id="PP777464">
    <property type="protein sequence ID" value="XBS49303.1"/>
    <property type="molecule type" value="Genomic_DNA"/>
</dbReference>